<dbReference type="Gene3D" id="1.10.357.10">
    <property type="entry name" value="Tetracycline Repressor, domain 2"/>
    <property type="match status" value="1"/>
</dbReference>
<dbReference type="SUPFAM" id="SSF46689">
    <property type="entry name" value="Homeodomain-like"/>
    <property type="match status" value="1"/>
</dbReference>
<dbReference type="GO" id="GO:0003700">
    <property type="term" value="F:DNA-binding transcription factor activity"/>
    <property type="evidence" value="ECO:0007669"/>
    <property type="project" value="TreeGrafter"/>
</dbReference>
<dbReference type="InterPro" id="IPR050109">
    <property type="entry name" value="HTH-type_TetR-like_transc_reg"/>
</dbReference>
<evidence type="ECO:0000313" key="7">
    <source>
        <dbReference type="EMBL" id="SDM56356.1"/>
    </source>
</evidence>
<dbReference type="InterPro" id="IPR009057">
    <property type="entry name" value="Homeodomain-like_sf"/>
</dbReference>
<organism evidence="7 8">
    <name type="scientific">Allokutzneria albata</name>
    <name type="common">Kibdelosporangium albatum</name>
    <dbReference type="NCBI Taxonomy" id="211114"/>
    <lineage>
        <taxon>Bacteria</taxon>
        <taxon>Bacillati</taxon>
        <taxon>Actinomycetota</taxon>
        <taxon>Actinomycetes</taxon>
        <taxon>Pseudonocardiales</taxon>
        <taxon>Pseudonocardiaceae</taxon>
        <taxon>Allokutzneria</taxon>
    </lineage>
</organism>
<gene>
    <name evidence="7" type="ORF">SAMN04489726_2267</name>
</gene>
<dbReference type="PRINTS" id="PR00400">
    <property type="entry name" value="TETREPRESSOR"/>
</dbReference>
<evidence type="ECO:0000259" key="6">
    <source>
        <dbReference type="PROSITE" id="PS50977"/>
    </source>
</evidence>
<dbReference type="GO" id="GO:0000976">
    <property type="term" value="F:transcription cis-regulatory region binding"/>
    <property type="evidence" value="ECO:0007669"/>
    <property type="project" value="TreeGrafter"/>
</dbReference>
<evidence type="ECO:0000256" key="1">
    <source>
        <dbReference type="ARBA" id="ARBA00022491"/>
    </source>
</evidence>
<keyword evidence="8" id="KW-1185">Reference proteome</keyword>
<dbReference type="PANTHER" id="PTHR30055">
    <property type="entry name" value="HTH-TYPE TRANSCRIPTIONAL REGULATOR RUTR"/>
    <property type="match status" value="1"/>
</dbReference>
<evidence type="ECO:0000256" key="2">
    <source>
        <dbReference type="ARBA" id="ARBA00023015"/>
    </source>
</evidence>
<dbReference type="STRING" id="211114.SAMN04489726_2267"/>
<sequence>MKPARAKVTREKVLAAALALVEENGVQGLSMRKLAAAVGVEAMSLYNHVPNKDAVIDGIAELVIRGMVLPEPTGDWKNDLRGLADAFRTAATRYPHAAGLVLTRQLGSDASLAGTDAALSVLRGAGFGAEEAVHALRAVLAFLVGTVLREVESGPAFDGDDPEAVAHRRAELVASPFPALAESAPFLASCDHDREYEFGLELLLTALETRRTQSSQRG</sequence>
<evidence type="ECO:0000256" key="4">
    <source>
        <dbReference type="ARBA" id="ARBA00023163"/>
    </source>
</evidence>
<dbReference type="Pfam" id="PF00440">
    <property type="entry name" value="TetR_N"/>
    <property type="match status" value="1"/>
</dbReference>
<protein>
    <submittedName>
        <fullName evidence="7">DNA-binding transcriptional regulator, AcrR family</fullName>
    </submittedName>
</protein>
<evidence type="ECO:0000256" key="3">
    <source>
        <dbReference type="ARBA" id="ARBA00023125"/>
    </source>
</evidence>
<keyword evidence="1" id="KW-0678">Repressor</keyword>
<dbReference type="RefSeq" id="WP_156051444.1">
    <property type="nucleotide sequence ID" value="NZ_JOEF01000023.1"/>
</dbReference>
<dbReference type="AlphaFoldDB" id="A0A1G9U8L0"/>
<feature type="domain" description="HTH tetR-type" evidence="6">
    <location>
        <begin position="7"/>
        <end position="67"/>
    </location>
</feature>
<accession>A0A1G9U8L0</accession>
<dbReference type="Pfam" id="PF02909">
    <property type="entry name" value="TetR_C_1"/>
    <property type="match status" value="1"/>
</dbReference>
<dbReference type="InterPro" id="IPR036271">
    <property type="entry name" value="Tet_transcr_reg_TetR-rel_C_sf"/>
</dbReference>
<keyword evidence="4" id="KW-0804">Transcription</keyword>
<dbReference type="Proteomes" id="UP000183376">
    <property type="component" value="Chromosome I"/>
</dbReference>
<dbReference type="PRINTS" id="PR00455">
    <property type="entry name" value="HTHTETR"/>
</dbReference>
<dbReference type="SUPFAM" id="SSF48498">
    <property type="entry name" value="Tetracyclin repressor-like, C-terminal domain"/>
    <property type="match status" value="1"/>
</dbReference>
<feature type="DNA-binding region" description="H-T-H motif" evidence="5">
    <location>
        <begin position="30"/>
        <end position="49"/>
    </location>
</feature>
<reference evidence="7 8" key="1">
    <citation type="submission" date="2016-10" db="EMBL/GenBank/DDBJ databases">
        <authorList>
            <person name="de Groot N.N."/>
        </authorList>
    </citation>
    <scope>NUCLEOTIDE SEQUENCE [LARGE SCALE GENOMIC DNA]</scope>
    <source>
        <strain evidence="7 8">DSM 44149</strain>
    </source>
</reference>
<dbReference type="InterPro" id="IPR001647">
    <property type="entry name" value="HTH_TetR"/>
</dbReference>
<dbReference type="EMBL" id="LT629701">
    <property type="protein sequence ID" value="SDM56356.1"/>
    <property type="molecule type" value="Genomic_DNA"/>
</dbReference>
<dbReference type="PANTHER" id="PTHR30055:SF151">
    <property type="entry name" value="TRANSCRIPTIONAL REGULATORY PROTEIN"/>
    <property type="match status" value="1"/>
</dbReference>
<dbReference type="Gene3D" id="1.10.10.60">
    <property type="entry name" value="Homeodomain-like"/>
    <property type="match status" value="1"/>
</dbReference>
<dbReference type="eggNOG" id="COG1309">
    <property type="taxonomic scope" value="Bacteria"/>
</dbReference>
<keyword evidence="2" id="KW-0805">Transcription regulation</keyword>
<dbReference type="InterPro" id="IPR004111">
    <property type="entry name" value="Repressor_TetR_C"/>
</dbReference>
<dbReference type="GO" id="GO:0046677">
    <property type="term" value="P:response to antibiotic"/>
    <property type="evidence" value="ECO:0007669"/>
    <property type="project" value="InterPro"/>
</dbReference>
<name>A0A1G9U8L0_ALLAB</name>
<keyword evidence="3 5" id="KW-0238">DNA-binding</keyword>
<dbReference type="InterPro" id="IPR003012">
    <property type="entry name" value="Tet_transcr_reg_TetR"/>
</dbReference>
<evidence type="ECO:0000256" key="5">
    <source>
        <dbReference type="PROSITE-ProRule" id="PRU00335"/>
    </source>
</evidence>
<dbReference type="OrthoDB" id="329481at2"/>
<evidence type="ECO:0000313" key="8">
    <source>
        <dbReference type="Proteomes" id="UP000183376"/>
    </source>
</evidence>
<dbReference type="PROSITE" id="PS50977">
    <property type="entry name" value="HTH_TETR_2"/>
    <property type="match status" value="1"/>
</dbReference>
<dbReference type="GO" id="GO:0045892">
    <property type="term" value="P:negative regulation of DNA-templated transcription"/>
    <property type="evidence" value="ECO:0007669"/>
    <property type="project" value="InterPro"/>
</dbReference>
<proteinExistence type="predicted"/>